<feature type="compositionally biased region" description="Acidic residues" evidence="1">
    <location>
        <begin position="619"/>
        <end position="649"/>
    </location>
</feature>
<evidence type="ECO:0000256" key="1">
    <source>
        <dbReference type="SAM" id="MobiDB-lite"/>
    </source>
</evidence>
<reference evidence="2" key="1">
    <citation type="submission" date="2021-01" db="EMBL/GenBank/DDBJ databases">
        <authorList>
            <consortium name="Genoscope - CEA"/>
            <person name="William W."/>
        </authorList>
    </citation>
    <scope>NUCLEOTIDE SEQUENCE</scope>
</reference>
<dbReference type="Proteomes" id="UP000689195">
    <property type="component" value="Unassembled WGS sequence"/>
</dbReference>
<protein>
    <recommendedName>
        <fullName evidence="4">Protein kinase domain-containing protein</fullName>
    </recommendedName>
</protein>
<dbReference type="PANTHER" id="PTHR23084:SF179">
    <property type="entry name" value="OS10G0565000 PROTEIN"/>
    <property type="match status" value="1"/>
</dbReference>
<dbReference type="OrthoDB" id="296396at2759"/>
<comment type="caution">
    <text evidence="2">The sequence shown here is derived from an EMBL/GenBank/DDBJ whole genome shotgun (WGS) entry which is preliminary data.</text>
</comment>
<evidence type="ECO:0008006" key="4">
    <source>
        <dbReference type="Google" id="ProtNLM"/>
    </source>
</evidence>
<evidence type="ECO:0000313" key="3">
    <source>
        <dbReference type="Proteomes" id="UP000689195"/>
    </source>
</evidence>
<name>A0A8S1YN03_9CILI</name>
<feature type="region of interest" description="Disordered" evidence="1">
    <location>
        <begin position="599"/>
        <end position="649"/>
    </location>
</feature>
<evidence type="ECO:0000313" key="2">
    <source>
        <dbReference type="EMBL" id="CAD8212792.1"/>
    </source>
</evidence>
<gene>
    <name evidence="2" type="ORF">PPENT_87.1.T1710030</name>
</gene>
<dbReference type="AlphaFoldDB" id="A0A8S1YN03"/>
<proteinExistence type="predicted"/>
<dbReference type="EMBL" id="CAJJDO010000171">
    <property type="protein sequence ID" value="CAD8212792.1"/>
    <property type="molecule type" value="Genomic_DNA"/>
</dbReference>
<keyword evidence="3" id="KW-1185">Reference proteome</keyword>
<feature type="compositionally biased region" description="Basic and acidic residues" evidence="1">
    <location>
        <begin position="605"/>
        <end position="618"/>
    </location>
</feature>
<accession>A0A8S1YN03</accession>
<sequence>MLQQYNSIVVDASYINKNYTQESVIGKGRDFYLGISSICYLMSHAKDGQKYILQIYENLGYDIFRTKVLQLQKAMLECVNEYNTRIVMIAEKEINDKQSDLYVLYRLNALKKRLDQEEQLNQEQALELLITFCKNLLITGRSTFEFLDLAPQNIFVDGKNFVISNMGISYKGSKFHRPYTPSTDNFYKDKSLANLIYTYSFQAGLVVLCAITKINSADFFFEDGQLKDNILQSVLKVLRENQKTDRSKEDQLKFDKFKDQLKKQINSLSKIEKPFEGDYKMILPILSQILSLDQQKRSIFQLLICYPDNPLKVEYPFFQQAIDVDQQYVGFGKLDEDNKIIPHGYGYGKFEDQWYYGIFENGELSKDGTIEMKTQKAVSYILLNLFENHSKIIVELNKYIYIGEFDQQKYIPNGKGEIIYVLTYQKNLPRKRQVINFEGDLKLGEKIEGREFYRNKSYFDGQFAKNSPREGIFSYGPNHFYDGIIEDFKRVSGKLYFGELTFEGEFENNKAKDGVLLYEDGSEYRGLFQNGQRSSLEGKYTYSNQKVQYVGNFREDTFHGKGVLILLETNEQVEVEYEYGRCKTDLPDNFKDALKKNKKQVIQKMEQKKPDSKQKKNDDDDDEQIKEDIDEGFADDDGQYGHDLDDEDA</sequence>
<dbReference type="PANTHER" id="PTHR23084">
    <property type="entry name" value="PHOSPHATIDYLINOSITOL-4-PHOSPHATE 5-KINASE RELATED"/>
    <property type="match status" value="1"/>
</dbReference>
<organism evidence="2 3">
    <name type="scientific">Paramecium pentaurelia</name>
    <dbReference type="NCBI Taxonomy" id="43138"/>
    <lineage>
        <taxon>Eukaryota</taxon>
        <taxon>Sar</taxon>
        <taxon>Alveolata</taxon>
        <taxon>Ciliophora</taxon>
        <taxon>Intramacronucleata</taxon>
        <taxon>Oligohymenophorea</taxon>
        <taxon>Peniculida</taxon>
        <taxon>Parameciidae</taxon>
        <taxon>Paramecium</taxon>
    </lineage>
</organism>